<dbReference type="Gene3D" id="3.40.190.10">
    <property type="entry name" value="Periplasmic binding protein-like II"/>
    <property type="match status" value="2"/>
</dbReference>
<dbReference type="Pfam" id="PF03466">
    <property type="entry name" value="LysR_substrate"/>
    <property type="match status" value="1"/>
</dbReference>
<dbReference type="EMBL" id="JACHOO010000015">
    <property type="protein sequence ID" value="MBB5755198.1"/>
    <property type="molecule type" value="Genomic_DNA"/>
</dbReference>
<dbReference type="GO" id="GO:0032993">
    <property type="term" value="C:protein-DNA complex"/>
    <property type="evidence" value="ECO:0007669"/>
    <property type="project" value="TreeGrafter"/>
</dbReference>
<keyword evidence="4" id="KW-0804">Transcription</keyword>
<keyword evidence="2" id="KW-0805">Transcription regulation</keyword>
<dbReference type="AlphaFoldDB" id="A0A7W9L443"/>
<dbReference type="PANTHER" id="PTHR30346">
    <property type="entry name" value="TRANSCRIPTIONAL DUAL REGULATOR HCAR-RELATED"/>
    <property type="match status" value="1"/>
</dbReference>
<feature type="domain" description="HTH lysR-type" evidence="6">
    <location>
        <begin position="22"/>
        <end position="79"/>
    </location>
</feature>
<dbReference type="CDD" id="cd08414">
    <property type="entry name" value="PBP2_LTTR_aromatics_like"/>
    <property type="match status" value="1"/>
</dbReference>
<evidence type="ECO:0000256" key="2">
    <source>
        <dbReference type="ARBA" id="ARBA00023015"/>
    </source>
</evidence>
<keyword evidence="8" id="KW-1185">Reference proteome</keyword>
<dbReference type="InterPro" id="IPR000847">
    <property type="entry name" value="LysR_HTH_N"/>
</dbReference>
<feature type="region of interest" description="Disordered" evidence="5">
    <location>
        <begin position="309"/>
        <end position="352"/>
    </location>
</feature>
<comment type="similarity">
    <text evidence="1">Belongs to the LysR transcriptional regulatory family.</text>
</comment>
<evidence type="ECO:0000313" key="8">
    <source>
        <dbReference type="Proteomes" id="UP000523821"/>
    </source>
</evidence>
<dbReference type="InterPro" id="IPR036390">
    <property type="entry name" value="WH_DNA-bd_sf"/>
</dbReference>
<name>A0A7W9L443_9HYPH</name>
<evidence type="ECO:0000256" key="3">
    <source>
        <dbReference type="ARBA" id="ARBA00023125"/>
    </source>
</evidence>
<dbReference type="Proteomes" id="UP000523821">
    <property type="component" value="Unassembled WGS sequence"/>
</dbReference>
<evidence type="ECO:0000256" key="5">
    <source>
        <dbReference type="SAM" id="MobiDB-lite"/>
    </source>
</evidence>
<evidence type="ECO:0000259" key="6">
    <source>
        <dbReference type="PROSITE" id="PS50931"/>
    </source>
</evidence>
<dbReference type="GO" id="GO:0003677">
    <property type="term" value="F:DNA binding"/>
    <property type="evidence" value="ECO:0007669"/>
    <property type="project" value="UniProtKB-KW"/>
</dbReference>
<evidence type="ECO:0000313" key="7">
    <source>
        <dbReference type="EMBL" id="MBB5755198.1"/>
    </source>
</evidence>
<protein>
    <submittedName>
        <fullName evidence="7">DNA-binding transcriptional LysR family regulator</fullName>
    </submittedName>
</protein>
<comment type="caution">
    <text evidence="7">The sequence shown here is derived from an EMBL/GenBank/DDBJ whole genome shotgun (WGS) entry which is preliminary data.</text>
</comment>
<dbReference type="Pfam" id="PF00126">
    <property type="entry name" value="HTH_1"/>
    <property type="match status" value="1"/>
</dbReference>
<organism evidence="7 8">
    <name type="scientific">Prosthecomicrobium pneumaticum</name>
    <dbReference type="NCBI Taxonomy" id="81895"/>
    <lineage>
        <taxon>Bacteria</taxon>
        <taxon>Pseudomonadati</taxon>
        <taxon>Pseudomonadota</taxon>
        <taxon>Alphaproteobacteria</taxon>
        <taxon>Hyphomicrobiales</taxon>
        <taxon>Kaistiaceae</taxon>
        <taxon>Prosthecomicrobium</taxon>
    </lineage>
</organism>
<dbReference type="InterPro" id="IPR036388">
    <property type="entry name" value="WH-like_DNA-bd_sf"/>
</dbReference>
<dbReference type="PRINTS" id="PR00039">
    <property type="entry name" value="HTHLYSR"/>
</dbReference>
<gene>
    <name evidence="7" type="ORF">GGQ63_004299</name>
</gene>
<keyword evidence="3 7" id="KW-0238">DNA-binding</keyword>
<dbReference type="Gene3D" id="1.10.10.10">
    <property type="entry name" value="Winged helix-like DNA-binding domain superfamily/Winged helix DNA-binding domain"/>
    <property type="match status" value="1"/>
</dbReference>
<dbReference type="PROSITE" id="PS50931">
    <property type="entry name" value="HTH_LYSR"/>
    <property type="match status" value="1"/>
</dbReference>
<sequence>MKSMPYGPGSRLPLAGHASLRIEVRHLCYVIAAAQAGSFRGAATTLNVEQSAISRRIRDLEDRLGVSLFVRGHSGVCLTNAGQSFVGRARRALNHIRHAASDAASGGRGEVGGIRVGIFTSLASGFLADLLRTYGQRNSAVRLDLVEGAPAAHLSAVRRRQIDIAFLTGTPTADDCDREPLWTERIFVVLPVAHELAGRRKLTWNDLRAYRFIVSECDPGPEIEDYLVKHLADLGHHPSVERHAVGRDNLMHLVAMSQGLTLTSEATTADRFPGIAYRPLSGHLLPFCAIWSRQNDNPALRRLLSLAKAMSRQQPDASGRTGKADGERRQVKAGAAAIPGRGEPSQMPDQSP</sequence>
<dbReference type="InterPro" id="IPR005119">
    <property type="entry name" value="LysR_subst-bd"/>
</dbReference>
<accession>A0A7W9L443</accession>
<evidence type="ECO:0000256" key="4">
    <source>
        <dbReference type="ARBA" id="ARBA00023163"/>
    </source>
</evidence>
<dbReference type="GO" id="GO:0003700">
    <property type="term" value="F:DNA-binding transcription factor activity"/>
    <property type="evidence" value="ECO:0007669"/>
    <property type="project" value="InterPro"/>
</dbReference>
<reference evidence="7 8" key="1">
    <citation type="submission" date="2020-08" db="EMBL/GenBank/DDBJ databases">
        <title>Genomic Encyclopedia of Type Strains, Phase IV (KMG-IV): sequencing the most valuable type-strain genomes for metagenomic binning, comparative biology and taxonomic classification.</title>
        <authorList>
            <person name="Goeker M."/>
        </authorList>
    </citation>
    <scope>NUCLEOTIDE SEQUENCE [LARGE SCALE GENOMIC DNA]</scope>
    <source>
        <strain evidence="7 8">DSM 16268</strain>
    </source>
</reference>
<evidence type="ECO:0000256" key="1">
    <source>
        <dbReference type="ARBA" id="ARBA00009437"/>
    </source>
</evidence>
<dbReference type="PANTHER" id="PTHR30346:SF0">
    <property type="entry name" value="HCA OPERON TRANSCRIPTIONAL ACTIVATOR HCAR"/>
    <property type="match status" value="1"/>
</dbReference>
<dbReference type="SUPFAM" id="SSF53850">
    <property type="entry name" value="Periplasmic binding protein-like II"/>
    <property type="match status" value="1"/>
</dbReference>
<dbReference type="FunFam" id="1.10.10.10:FF:000001">
    <property type="entry name" value="LysR family transcriptional regulator"/>
    <property type="match status" value="1"/>
</dbReference>
<dbReference type="SUPFAM" id="SSF46785">
    <property type="entry name" value="Winged helix' DNA-binding domain"/>
    <property type="match status" value="1"/>
</dbReference>
<proteinExistence type="inferred from homology"/>